<evidence type="ECO:0000313" key="3">
    <source>
        <dbReference type="Proteomes" id="UP000053317"/>
    </source>
</evidence>
<dbReference type="PANTHER" id="PTHR10683">
    <property type="entry name" value="TRANSALDOLASE"/>
    <property type="match status" value="1"/>
</dbReference>
<gene>
    <name evidence="2" type="ORF">UCRPC4_g00645</name>
</gene>
<dbReference type="SUPFAM" id="SSF51569">
    <property type="entry name" value="Aldolase"/>
    <property type="match status" value="1"/>
</dbReference>
<organism evidence="2 3">
    <name type="scientific">Phaeomoniella chlamydospora</name>
    <name type="common">Phaeoacremonium chlamydosporum</name>
    <dbReference type="NCBI Taxonomy" id="158046"/>
    <lineage>
        <taxon>Eukaryota</taxon>
        <taxon>Fungi</taxon>
        <taxon>Dikarya</taxon>
        <taxon>Ascomycota</taxon>
        <taxon>Pezizomycotina</taxon>
        <taxon>Eurotiomycetes</taxon>
        <taxon>Chaetothyriomycetidae</taxon>
        <taxon>Phaeomoniellales</taxon>
        <taxon>Phaeomoniellaceae</taxon>
        <taxon>Phaeomoniella</taxon>
    </lineage>
</organism>
<keyword evidence="3" id="KW-1185">Reference proteome</keyword>
<dbReference type="AlphaFoldDB" id="A0A0G2F1V3"/>
<dbReference type="GO" id="GO:0005975">
    <property type="term" value="P:carbohydrate metabolic process"/>
    <property type="evidence" value="ECO:0007669"/>
    <property type="project" value="InterPro"/>
</dbReference>
<dbReference type="InterPro" id="IPR001585">
    <property type="entry name" value="TAL/FSA"/>
</dbReference>
<dbReference type="Gene3D" id="3.20.20.70">
    <property type="entry name" value="Aldolase class I"/>
    <property type="match status" value="1"/>
</dbReference>
<dbReference type="Proteomes" id="UP000053317">
    <property type="component" value="Unassembled WGS sequence"/>
</dbReference>
<dbReference type="OrthoDB" id="1711136at2759"/>
<dbReference type="GO" id="GO:0009052">
    <property type="term" value="P:pentose-phosphate shunt, non-oxidative branch"/>
    <property type="evidence" value="ECO:0007669"/>
    <property type="project" value="TreeGrafter"/>
</dbReference>
<reference evidence="2 3" key="1">
    <citation type="submission" date="2015-05" db="EMBL/GenBank/DDBJ databases">
        <title>Distinctive expansion of gene families associated with plant cell wall degradation and secondary metabolism in the genomes of grapevine trunk pathogens.</title>
        <authorList>
            <person name="Lawrence D.P."/>
            <person name="Travadon R."/>
            <person name="Rolshausen P.E."/>
            <person name="Baumgartner K."/>
        </authorList>
    </citation>
    <scope>NUCLEOTIDE SEQUENCE [LARGE SCALE GENOMIC DNA]</scope>
    <source>
        <strain evidence="2">UCRPC4</strain>
    </source>
</reference>
<dbReference type="InterPro" id="IPR013785">
    <property type="entry name" value="Aldolase_TIM"/>
</dbReference>
<dbReference type="GO" id="GO:0004801">
    <property type="term" value="F:transaldolase activity"/>
    <property type="evidence" value="ECO:0007669"/>
    <property type="project" value="TreeGrafter"/>
</dbReference>
<evidence type="ECO:0000313" key="2">
    <source>
        <dbReference type="EMBL" id="KKY28299.1"/>
    </source>
</evidence>
<evidence type="ECO:0000256" key="1">
    <source>
        <dbReference type="ARBA" id="ARBA00023270"/>
    </source>
</evidence>
<dbReference type="Pfam" id="PF00923">
    <property type="entry name" value="TAL_FSA"/>
    <property type="match status" value="1"/>
</dbReference>
<comment type="caution">
    <text evidence="2">The sequence shown here is derived from an EMBL/GenBank/DDBJ whole genome shotgun (WGS) entry which is preliminary data.</text>
</comment>
<protein>
    <submittedName>
        <fullName evidence="2">Putative transaldolase</fullName>
    </submittedName>
</protein>
<dbReference type="PANTHER" id="PTHR10683:SF34">
    <property type="entry name" value="TRANSALDOLASE"/>
    <property type="match status" value="1"/>
</dbReference>
<reference evidence="2 3" key="2">
    <citation type="submission" date="2015-05" db="EMBL/GenBank/DDBJ databases">
        <authorList>
            <person name="Morales-Cruz A."/>
            <person name="Amrine K.C."/>
            <person name="Cantu D."/>
        </authorList>
    </citation>
    <scope>NUCLEOTIDE SEQUENCE [LARGE SCALE GENOMIC DNA]</scope>
    <source>
        <strain evidence="2">UCRPC4</strain>
    </source>
</reference>
<name>A0A0G2F1V3_PHACM</name>
<proteinExistence type="predicted"/>
<keyword evidence="1" id="KW-0704">Schiff base</keyword>
<accession>A0A0G2F1V3</accession>
<sequence>MEQAALAGLAGCTYIAPYVLELRVHMEPGYIDPDPAFDVCRQAQMYYRHHGYNTKVLAASLTDVEQLVKLAGIDHITISQPLLEKLSTAQDEEIVVRGKFVFQTFDEDIKNVPEEFKEKWEWVLDESKFRIAFTRRDKGRAEWKQIYAINAFCEMQLALEKMIREFEH</sequence>
<dbReference type="EMBL" id="LCWF01000014">
    <property type="protein sequence ID" value="KKY28299.1"/>
    <property type="molecule type" value="Genomic_DNA"/>
</dbReference>